<keyword evidence="7" id="KW-0325">Glycoprotein</keyword>
<organism evidence="8 9">
    <name type="scientific">Cyprinus carpio</name>
    <name type="common">Common carp</name>
    <dbReference type="NCBI Taxonomy" id="7962"/>
    <lineage>
        <taxon>Eukaryota</taxon>
        <taxon>Metazoa</taxon>
        <taxon>Chordata</taxon>
        <taxon>Craniata</taxon>
        <taxon>Vertebrata</taxon>
        <taxon>Euteleostomi</taxon>
        <taxon>Actinopterygii</taxon>
        <taxon>Neopterygii</taxon>
        <taxon>Teleostei</taxon>
        <taxon>Ostariophysi</taxon>
        <taxon>Cypriniformes</taxon>
        <taxon>Cyprinidae</taxon>
        <taxon>Cyprininae</taxon>
        <taxon>Cyprinus</taxon>
    </lineage>
</organism>
<evidence type="ECO:0000256" key="2">
    <source>
        <dbReference type="ARBA" id="ARBA00005585"/>
    </source>
</evidence>
<dbReference type="PANTHER" id="PTHR46022">
    <property type="entry name" value="PROTEIN PATCHED"/>
    <property type="match status" value="1"/>
</dbReference>
<dbReference type="GO" id="GO:0045879">
    <property type="term" value="P:negative regulation of smoothened signaling pathway"/>
    <property type="evidence" value="ECO:0007669"/>
    <property type="project" value="TreeGrafter"/>
</dbReference>
<dbReference type="PROSITE" id="PS50156">
    <property type="entry name" value="SSD"/>
    <property type="match status" value="1"/>
</dbReference>
<protein>
    <submittedName>
        <fullName evidence="8">Patched 2</fullName>
    </submittedName>
</protein>
<dbReference type="InterPro" id="IPR000731">
    <property type="entry name" value="SSD"/>
</dbReference>
<proteinExistence type="inferred from homology"/>
<reference evidence="8" key="2">
    <citation type="submission" date="2025-09" db="UniProtKB">
        <authorList>
            <consortium name="Ensembl"/>
        </authorList>
    </citation>
    <scope>IDENTIFICATION</scope>
</reference>
<evidence type="ECO:0000256" key="7">
    <source>
        <dbReference type="ARBA" id="ARBA00023180"/>
    </source>
</evidence>
<evidence type="ECO:0000256" key="1">
    <source>
        <dbReference type="ARBA" id="ARBA00004141"/>
    </source>
</evidence>
<dbReference type="Gene3D" id="1.20.1640.10">
    <property type="entry name" value="Multidrug efflux transporter AcrB transmembrane domain"/>
    <property type="match status" value="2"/>
</dbReference>
<reference evidence="8" key="1">
    <citation type="submission" date="2025-08" db="UniProtKB">
        <authorList>
            <consortium name="Ensembl"/>
        </authorList>
    </citation>
    <scope>IDENTIFICATION</scope>
</reference>
<comment type="subcellular location">
    <subcellularLocation>
        <location evidence="1">Membrane</location>
        <topology evidence="1">Multi-pass membrane protein</topology>
    </subcellularLocation>
</comment>
<dbReference type="AlphaFoldDB" id="A0A8C1J7K5"/>
<gene>
    <name evidence="8" type="primary">LOC109058479</name>
</gene>
<keyword evidence="5" id="KW-0472">Membrane</keyword>
<dbReference type="NCBIfam" id="TIGR00918">
    <property type="entry name" value="2A060602"/>
    <property type="match status" value="1"/>
</dbReference>
<name>A0A8C1J7K5_CYPCA</name>
<evidence type="ECO:0000256" key="4">
    <source>
        <dbReference type="ARBA" id="ARBA00022989"/>
    </source>
</evidence>
<evidence type="ECO:0000256" key="5">
    <source>
        <dbReference type="ARBA" id="ARBA00023136"/>
    </source>
</evidence>
<accession>A0A8C1J7K5</accession>
<dbReference type="FunFam" id="1.20.1640.10:FF:000003">
    <property type="entry name" value="protein patched homolog 1"/>
    <property type="match status" value="1"/>
</dbReference>
<dbReference type="Ensembl" id="ENSCCRT00010031002.1">
    <property type="protein sequence ID" value="ENSCCRP00010028261.1"/>
    <property type="gene ID" value="ENSCCRG00010011895.1"/>
</dbReference>
<dbReference type="GO" id="GO:0008158">
    <property type="term" value="F:hedgehog receptor activity"/>
    <property type="evidence" value="ECO:0007669"/>
    <property type="project" value="InterPro"/>
</dbReference>
<keyword evidence="6" id="KW-0675">Receptor</keyword>
<dbReference type="Pfam" id="PF12349">
    <property type="entry name" value="Sterol-sensing"/>
    <property type="match status" value="1"/>
</dbReference>
<evidence type="ECO:0000256" key="6">
    <source>
        <dbReference type="ARBA" id="ARBA00023170"/>
    </source>
</evidence>
<evidence type="ECO:0000256" key="3">
    <source>
        <dbReference type="ARBA" id="ARBA00022692"/>
    </source>
</evidence>
<comment type="similarity">
    <text evidence="2">Belongs to the patched family.</text>
</comment>
<dbReference type="GO" id="GO:0097108">
    <property type="term" value="F:hedgehog family protein binding"/>
    <property type="evidence" value="ECO:0007669"/>
    <property type="project" value="TreeGrafter"/>
</dbReference>
<dbReference type="SUPFAM" id="SSF82866">
    <property type="entry name" value="Multidrug efflux transporter AcrB transmembrane domain"/>
    <property type="match status" value="2"/>
</dbReference>
<evidence type="ECO:0000313" key="8">
    <source>
        <dbReference type="Ensembl" id="ENSCCRP00010028261.1"/>
    </source>
</evidence>
<dbReference type="PANTHER" id="PTHR46022:SF3">
    <property type="entry name" value="PROTEIN PATCHED HOMOLOG 2"/>
    <property type="match status" value="1"/>
</dbReference>
<dbReference type="InterPro" id="IPR053958">
    <property type="entry name" value="HMGCR/SNAP/NPC1-like_SSD"/>
</dbReference>
<keyword evidence="3" id="KW-0812">Transmembrane</keyword>
<dbReference type="Proteomes" id="UP000694427">
    <property type="component" value="Unplaced"/>
</dbReference>
<evidence type="ECO:0000313" key="9">
    <source>
        <dbReference type="Proteomes" id="UP000694427"/>
    </source>
</evidence>
<dbReference type="InterPro" id="IPR004766">
    <property type="entry name" value="TM_rcpt_patched"/>
</dbReference>
<dbReference type="FunFam" id="1.20.1640.10:FF:000007">
    <property type="entry name" value="Protein patched homolog 1"/>
    <property type="match status" value="1"/>
</dbReference>
<sequence>FRTLIYGRENFKLGTTDKKINIRSSLVSQGKAVGQKAPLWIRATFQAFLFSLGCHIQRHCGKVLFIGLLVFGALSVGLRVAAIETDIEKLWVEAGSRVSKELRYTKEKQGEESVFTSQMLIQIPKQEGTNILTQEALLLHLEAALSASKVQVSLYGKSWDLNKICFKSGVPIIENVMIERLFPCMIVTPLDCFWEGSKMQGGSAYLPGMPDIQWMNLDPLKLMEELSQFTSLESFREMLDKAQVGHAYMNRPCLDPNDTDCPHSAPNKDPRQVSTGGCHGFSKKFMHWQEELILGERVKDSQNALQSAEALQTMFLLMSPKQLYEHFKGDYEIHDINWNEDKATAILESWQRKFVEVVHGSIPQNSSSNVYAFSTTTLNDIMKSFSDVSVIRVAGGYLLMLAYACVTMLRWDCAKSQGAVGLAGVLLVALSVAAGLGLCSLLGLSFNAATTQVLPFLALGIGVDDMFLLAHSFTETRSNIPFKERTGDCLRRTGTSVALTSINNMIAFFMAALVPIPALRAFSLQAAIVVVFNFAMVLLIFPAILSLDLHRREDKRLDILCSFWYLTCGFICFFSSNANDNHQHAPATPTYTGSTITTSTHITTTVQAFTQCDAAGQHIVTILPPTSQISTSPPSMVLSTPTPTPTTDPYSSQLFTTSSSTRDLLAQVEEPKEGRECVPLPFFRWNLSNFAREKYAPLLLKPETKTVVVVVFVALLSLSLYGTTMVHDGLYLTDIVPRDTKEYDFITAQFKYFSFYNMYLVTMDGFDYAHSQRQLLQLHNAFNSVKYVVKDSNHKLPRMWLHYFQDWLKGLQATFDADWEAGRITYDSYRNGTEDGALAYKLLIQTGSKKDPFNYSQDGLIPPEVFYIYLTVWVSNDPLGYAASQANFYPHPREWINDKYDTTGENLRIPAAEPLEFAQFPFYLNGLRQASDFIEAIESVRTICEEFMRQGIQNYPNGYPFMFWEQYIGLRHWFLLSISVVLACTFLVCAILLLNPWTAGVIVFILAMMTVELFGIMGLIGIKLSAIPVVILIASVGIGVEFTVHIALGFLTAIGDRNTRAAVAMEHMFAPVIDGAISTLLGVLMLAGSEFDFIMR</sequence>
<accession>A0A8C1HLE0</accession>
<keyword evidence="9" id="KW-1185">Reference proteome</keyword>
<dbReference type="GO" id="GO:0005119">
    <property type="term" value="F:smoothened binding"/>
    <property type="evidence" value="ECO:0007669"/>
    <property type="project" value="TreeGrafter"/>
</dbReference>
<keyword evidence="4" id="KW-1133">Transmembrane helix</keyword>
<dbReference type="GO" id="GO:0005886">
    <property type="term" value="C:plasma membrane"/>
    <property type="evidence" value="ECO:0007669"/>
    <property type="project" value="TreeGrafter"/>
</dbReference>